<evidence type="ECO:0000256" key="6">
    <source>
        <dbReference type="RuleBase" id="RU003512"/>
    </source>
</evidence>
<dbReference type="GO" id="GO:0007155">
    <property type="term" value="P:cell adhesion"/>
    <property type="evidence" value="ECO:0007669"/>
    <property type="project" value="InterPro"/>
</dbReference>
<feature type="signal peptide" evidence="7">
    <location>
        <begin position="1"/>
        <end position="30"/>
    </location>
</feature>
<dbReference type="PANTHER" id="PTHR42953:SF1">
    <property type="entry name" value="METAL-BINDING PROTEIN HI_0362-RELATED"/>
    <property type="match status" value="1"/>
</dbReference>
<dbReference type="GO" id="GO:0046872">
    <property type="term" value="F:metal ion binding"/>
    <property type="evidence" value="ECO:0007669"/>
    <property type="project" value="UniProtKB-KW"/>
</dbReference>
<comment type="similarity">
    <text evidence="2 6">Belongs to the bacterial solute-binding protein 9 family.</text>
</comment>
<evidence type="ECO:0008006" key="10">
    <source>
        <dbReference type="Google" id="ProtNLM"/>
    </source>
</evidence>
<keyword evidence="4" id="KW-0479">Metal-binding</keyword>
<protein>
    <recommendedName>
        <fullName evidence="10">Zinc ABC transporter substrate-binding protein</fullName>
    </recommendedName>
</protein>
<comment type="subcellular location">
    <subcellularLocation>
        <location evidence="1">Cell envelope</location>
    </subcellularLocation>
</comment>
<dbReference type="SUPFAM" id="SSF53807">
    <property type="entry name" value="Helical backbone' metal receptor"/>
    <property type="match status" value="1"/>
</dbReference>
<evidence type="ECO:0000256" key="4">
    <source>
        <dbReference type="ARBA" id="ARBA00022723"/>
    </source>
</evidence>
<proteinExistence type="inferred from homology"/>
<keyword evidence="3 6" id="KW-0813">Transport</keyword>
<keyword evidence="5 7" id="KW-0732">Signal</keyword>
<dbReference type="AlphaFoldDB" id="A0AAP8T9S9"/>
<dbReference type="InterPro" id="IPR006128">
    <property type="entry name" value="Lipoprotein_PsaA-like"/>
</dbReference>
<dbReference type="InterPro" id="IPR050492">
    <property type="entry name" value="Bact_metal-bind_prot9"/>
</dbReference>
<dbReference type="PANTHER" id="PTHR42953">
    <property type="entry name" value="HIGH-AFFINITY ZINC UPTAKE SYSTEM PROTEIN ZNUA-RELATED"/>
    <property type="match status" value="1"/>
</dbReference>
<organism evidence="8 9">
    <name type="scientific">Akkermansia muciniphila</name>
    <dbReference type="NCBI Taxonomy" id="239935"/>
    <lineage>
        <taxon>Bacteria</taxon>
        <taxon>Pseudomonadati</taxon>
        <taxon>Verrucomicrobiota</taxon>
        <taxon>Verrucomicrobiia</taxon>
        <taxon>Verrucomicrobiales</taxon>
        <taxon>Akkermansiaceae</taxon>
        <taxon>Akkermansia</taxon>
    </lineage>
</organism>
<dbReference type="PRINTS" id="PR00691">
    <property type="entry name" value="ADHESINB"/>
</dbReference>
<dbReference type="PRINTS" id="PR00690">
    <property type="entry name" value="ADHESNFAMILY"/>
</dbReference>
<evidence type="ECO:0000256" key="5">
    <source>
        <dbReference type="ARBA" id="ARBA00022729"/>
    </source>
</evidence>
<dbReference type="Gene3D" id="3.40.50.1980">
    <property type="entry name" value="Nitrogenase molybdenum iron protein domain"/>
    <property type="match status" value="2"/>
</dbReference>
<evidence type="ECO:0000313" key="9">
    <source>
        <dbReference type="Proteomes" id="UP000235914"/>
    </source>
</evidence>
<accession>A0AAP8T9S9</accession>
<reference evidence="8 9" key="1">
    <citation type="journal article" date="2017" name="BMC Genomics">
        <title>Genome sequencing of 39 Akkermansia muciniphila isolates reveals its population structure, genomic and functional diverisity, and global distribution in mammalian gut microbiotas.</title>
        <authorList>
            <person name="Guo X."/>
            <person name="Li S."/>
            <person name="Zhang J."/>
            <person name="Wu F."/>
            <person name="Li X."/>
            <person name="Wu D."/>
            <person name="Zhang M."/>
            <person name="Ou Z."/>
            <person name="Jie Z."/>
            <person name="Yan Q."/>
            <person name="Li P."/>
            <person name="Yi J."/>
            <person name="Peng Y."/>
        </authorList>
    </citation>
    <scope>NUCLEOTIDE SEQUENCE [LARGE SCALE GENOMIC DNA]</scope>
    <source>
        <strain evidence="8 9">GP43</strain>
    </source>
</reference>
<gene>
    <name evidence="8" type="ORF">CXU09_00895</name>
</gene>
<dbReference type="GO" id="GO:0030313">
    <property type="term" value="C:cell envelope"/>
    <property type="evidence" value="ECO:0007669"/>
    <property type="project" value="UniProtKB-SubCell"/>
</dbReference>
<feature type="chain" id="PRO_5043034214" description="Zinc ABC transporter substrate-binding protein" evidence="7">
    <location>
        <begin position="31"/>
        <end position="319"/>
    </location>
</feature>
<evidence type="ECO:0000256" key="7">
    <source>
        <dbReference type="SAM" id="SignalP"/>
    </source>
</evidence>
<sequence length="319" mass="34884">MKGRFIMRNMLRCMLIPFLCLLGLFCSLQAQDAPILKIAALHPVLGDMARSIGGSRVQVADLLRPNGNLHSFEPAPQDIAAAGQASLVLASGKNLEPYLPKLKDALGGNVQILDLGASVPDVPVEEDTADHDHEHDGDCCAHGPNDPHWWHTPANMKRAARTLAAMLTRLDPAHEQDYKAGLARWNRKMDQLSSWARKELADIPEKDRVLVTGHAAMNHFCREFGFRSISIQGISREDEGNSAQLASTLNKLRSAGVKALFPEYSSNPKSLTEIAKSLNIPVARPINTDGLAPEGHTFESMFRQNTGIIKEALSPSPRP</sequence>
<dbReference type="GO" id="GO:0030001">
    <property type="term" value="P:metal ion transport"/>
    <property type="evidence" value="ECO:0007669"/>
    <property type="project" value="InterPro"/>
</dbReference>
<dbReference type="InterPro" id="IPR006127">
    <property type="entry name" value="ZnuA-like"/>
</dbReference>
<name>A0AAP8T9S9_9BACT</name>
<evidence type="ECO:0000256" key="3">
    <source>
        <dbReference type="ARBA" id="ARBA00022448"/>
    </source>
</evidence>
<dbReference type="EMBL" id="PJKN01000001">
    <property type="protein sequence ID" value="PNC57663.1"/>
    <property type="molecule type" value="Genomic_DNA"/>
</dbReference>
<dbReference type="Proteomes" id="UP000235914">
    <property type="component" value="Unassembled WGS sequence"/>
</dbReference>
<evidence type="ECO:0000313" key="8">
    <source>
        <dbReference type="EMBL" id="PNC57663.1"/>
    </source>
</evidence>
<evidence type="ECO:0000256" key="1">
    <source>
        <dbReference type="ARBA" id="ARBA00004196"/>
    </source>
</evidence>
<dbReference type="Pfam" id="PF01297">
    <property type="entry name" value="ZnuA"/>
    <property type="match status" value="1"/>
</dbReference>
<comment type="caution">
    <text evidence="8">The sequence shown here is derived from an EMBL/GenBank/DDBJ whole genome shotgun (WGS) entry which is preliminary data.</text>
</comment>
<dbReference type="InterPro" id="IPR006129">
    <property type="entry name" value="AdhesinB"/>
</dbReference>
<evidence type="ECO:0000256" key="2">
    <source>
        <dbReference type="ARBA" id="ARBA00011028"/>
    </source>
</evidence>